<evidence type="ECO:0000313" key="2">
    <source>
        <dbReference type="EMBL" id="CAB4153745.1"/>
    </source>
</evidence>
<dbReference type="EMBL" id="LR796600">
    <property type="protein sequence ID" value="CAB4153745.1"/>
    <property type="molecule type" value="Genomic_DNA"/>
</dbReference>
<name>A0A6J5N2B2_9CAUD</name>
<evidence type="ECO:0000256" key="1">
    <source>
        <dbReference type="SAM" id="MobiDB-lite"/>
    </source>
</evidence>
<sequence>MSKNTIEALLIERAGYVLRKLPARVAAVDAALRELGFEHKYMTQETATAQPVSERAVKPAVSKRSASKQ</sequence>
<reference evidence="2" key="1">
    <citation type="submission" date="2020-04" db="EMBL/GenBank/DDBJ databases">
        <authorList>
            <person name="Chiriac C."/>
            <person name="Salcher M."/>
            <person name="Ghai R."/>
            <person name="Kavagutti S V."/>
        </authorList>
    </citation>
    <scope>NUCLEOTIDE SEQUENCE</scope>
</reference>
<gene>
    <name evidence="2" type="ORF">UFOVP625_21</name>
</gene>
<protein>
    <submittedName>
        <fullName evidence="2">Uncharacterized protein</fullName>
    </submittedName>
</protein>
<accession>A0A6J5N2B2</accession>
<organism evidence="2">
    <name type="scientific">uncultured Caudovirales phage</name>
    <dbReference type="NCBI Taxonomy" id="2100421"/>
    <lineage>
        <taxon>Viruses</taxon>
        <taxon>Duplodnaviria</taxon>
        <taxon>Heunggongvirae</taxon>
        <taxon>Uroviricota</taxon>
        <taxon>Caudoviricetes</taxon>
        <taxon>Peduoviridae</taxon>
        <taxon>Maltschvirus</taxon>
        <taxon>Maltschvirus maltsch</taxon>
    </lineage>
</organism>
<proteinExistence type="predicted"/>
<feature type="region of interest" description="Disordered" evidence="1">
    <location>
        <begin position="46"/>
        <end position="69"/>
    </location>
</feature>